<evidence type="ECO:0000259" key="4">
    <source>
        <dbReference type="PROSITE" id="PS50048"/>
    </source>
</evidence>
<dbReference type="PROSITE" id="PS50048">
    <property type="entry name" value="ZN2_CY6_FUNGAL_2"/>
    <property type="match status" value="1"/>
</dbReference>
<sequence length="614" mass="67083">MANPSTTSATAAAAATTSQQRPWRAPPPPTKPCHNCRRRRLRCDRSYPSCHKCSSTGQDCLGYGKLFRWAVQPVSVRGKRAESDVDGDGETGSTSAASRSSFSPDVFSSSSFSSSSFSSSTTASQSQQQQQQQSHYSQWNLATTATTPVSSSDPASPAGELPLVRSCSPSPSRPLSRSPSPPAPWTLVDPVFQDAEYPYRYYLSYFTTRVCKDLVSHDIPERNPFRALIPLTKSSPLLQHIIVAASAAHLSNLTRPPLAPAQRSALANANTNTNTAAEASRRALLDALVAKQKALRLLNEAITNIDTVGGDVVLAAVLFFINVELIESGKHGWKAHLEGAGRIMTFLSPDDSSSDPLRDYILSDCFIYYILASAFMPTAPAQFSYFQSAQISSILERAAANSYLCCPPQVLQILLDAARLSNIPTTDDHDCDCDPDGSAPPCAGADAIAQGALRLMQRAQSLDLDAWAQDVRSVPYLQNVPIESRLHAGSAHRLASCLYILQAIPSVARFLPPDAAETLERDIMFHLSSIPEGDPNFKATTWPTFIAGAEARDRHQQAWVMNRLQRLVLNCPWGFIYTAMDALQVIWDMQRGEGEESRSWVQMLKDPDMNFLIV</sequence>
<organism evidence="5 6">
    <name type="scientific">Sodiomyces alkalinus (strain CBS 110278 / VKM F-3762 / F11)</name>
    <name type="common">Alkaliphilic filamentous fungus</name>
    <dbReference type="NCBI Taxonomy" id="1314773"/>
    <lineage>
        <taxon>Eukaryota</taxon>
        <taxon>Fungi</taxon>
        <taxon>Dikarya</taxon>
        <taxon>Ascomycota</taxon>
        <taxon>Pezizomycotina</taxon>
        <taxon>Sordariomycetes</taxon>
        <taxon>Hypocreomycetidae</taxon>
        <taxon>Glomerellales</taxon>
        <taxon>Plectosphaerellaceae</taxon>
        <taxon>Sodiomyces</taxon>
    </lineage>
</organism>
<dbReference type="Pfam" id="PF11951">
    <property type="entry name" value="Fungal_trans_2"/>
    <property type="match status" value="1"/>
</dbReference>
<evidence type="ECO:0000313" key="6">
    <source>
        <dbReference type="Proteomes" id="UP000272025"/>
    </source>
</evidence>
<feature type="region of interest" description="Disordered" evidence="3">
    <location>
        <begin position="1"/>
        <end position="35"/>
    </location>
</feature>
<dbReference type="PROSITE" id="PS00463">
    <property type="entry name" value="ZN2_CY6_FUNGAL_1"/>
    <property type="match status" value="1"/>
</dbReference>
<dbReference type="GO" id="GO:0008270">
    <property type="term" value="F:zinc ion binding"/>
    <property type="evidence" value="ECO:0007669"/>
    <property type="project" value="InterPro"/>
</dbReference>
<dbReference type="SUPFAM" id="SSF57701">
    <property type="entry name" value="Zn2/Cys6 DNA-binding domain"/>
    <property type="match status" value="1"/>
</dbReference>
<feature type="region of interest" description="Disordered" evidence="3">
    <location>
        <begin position="75"/>
        <end position="104"/>
    </location>
</feature>
<dbReference type="GO" id="GO:0000981">
    <property type="term" value="F:DNA-binding transcription factor activity, RNA polymerase II-specific"/>
    <property type="evidence" value="ECO:0007669"/>
    <property type="project" value="InterPro"/>
</dbReference>
<keyword evidence="2" id="KW-0539">Nucleus</keyword>
<feature type="region of interest" description="Disordered" evidence="3">
    <location>
        <begin position="118"/>
        <end position="137"/>
    </location>
</feature>
<feature type="region of interest" description="Disordered" evidence="3">
    <location>
        <begin position="144"/>
        <end position="185"/>
    </location>
</feature>
<dbReference type="GO" id="GO:0045944">
    <property type="term" value="P:positive regulation of transcription by RNA polymerase II"/>
    <property type="evidence" value="ECO:0007669"/>
    <property type="project" value="TreeGrafter"/>
</dbReference>
<dbReference type="SMART" id="SM00066">
    <property type="entry name" value="GAL4"/>
    <property type="match status" value="1"/>
</dbReference>
<protein>
    <recommendedName>
        <fullName evidence="4">Zn(2)-C6 fungal-type domain-containing protein</fullName>
    </recommendedName>
</protein>
<dbReference type="OrthoDB" id="5380854at2759"/>
<comment type="subcellular location">
    <subcellularLocation>
        <location evidence="1">Nucleus</location>
    </subcellularLocation>
</comment>
<evidence type="ECO:0000256" key="2">
    <source>
        <dbReference type="ARBA" id="ARBA00023242"/>
    </source>
</evidence>
<dbReference type="GeneID" id="39577987"/>
<evidence type="ECO:0000313" key="5">
    <source>
        <dbReference type="EMBL" id="ROT43772.1"/>
    </source>
</evidence>
<reference evidence="5 6" key="1">
    <citation type="journal article" date="2018" name="Mol. Ecol.">
        <title>The obligate alkalophilic soda-lake fungus Sodiomyces alkalinus has shifted to a protein diet.</title>
        <authorList>
            <person name="Grum-Grzhimaylo A.A."/>
            <person name="Falkoski D.L."/>
            <person name="van den Heuvel J."/>
            <person name="Valero-Jimenez C.A."/>
            <person name="Min B."/>
            <person name="Choi I.G."/>
            <person name="Lipzen A."/>
            <person name="Daum C.G."/>
            <person name="Aanen D.K."/>
            <person name="Tsang A."/>
            <person name="Henrissat B."/>
            <person name="Bilanenko E.N."/>
            <person name="de Vries R.P."/>
            <person name="van Kan J.A.L."/>
            <person name="Grigoriev I.V."/>
            <person name="Debets A.J.M."/>
        </authorList>
    </citation>
    <scope>NUCLEOTIDE SEQUENCE [LARGE SCALE GENOMIC DNA]</scope>
    <source>
        <strain evidence="5 6">F11</strain>
    </source>
</reference>
<feature type="compositionally biased region" description="Polar residues" evidence="3">
    <location>
        <begin position="144"/>
        <end position="154"/>
    </location>
</feature>
<dbReference type="Gene3D" id="4.10.240.10">
    <property type="entry name" value="Zn(2)-C6 fungal-type DNA-binding domain"/>
    <property type="match status" value="1"/>
</dbReference>
<feature type="compositionally biased region" description="Low complexity" evidence="3">
    <location>
        <begin position="1"/>
        <end position="18"/>
    </location>
</feature>
<dbReference type="InterPro" id="IPR021858">
    <property type="entry name" value="Fun_TF"/>
</dbReference>
<feature type="compositionally biased region" description="Low complexity" evidence="3">
    <location>
        <begin position="93"/>
        <end position="104"/>
    </location>
</feature>
<dbReference type="GO" id="GO:0000976">
    <property type="term" value="F:transcription cis-regulatory region binding"/>
    <property type="evidence" value="ECO:0007669"/>
    <property type="project" value="TreeGrafter"/>
</dbReference>
<evidence type="ECO:0000256" key="3">
    <source>
        <dbReference type="SAM" id="MobiDB-lite"/>
    </source>
</evidence>
<dbReference type="Pfam" id="PF00172">
    <property type="entry name" value="Zn_clus"/>
    <property type="match status" value="1"/>
</dbReference>
<dbReference type="AlphaFoldDB" id="A0A3N2QAI6"/>
<evidence type="ECO:0000256" key="1">
    <source>
        <dbReference type="ARBA" id="ARBA00004123"/>
    </source>
</evidence>
<accession>A0A3N2QAI6</accession>
<name>A0A3N2QAI6_SODAK</name>
<proteinExistence type="predicted"/>
<feature type="domain" description="Zn(2)-C6 fungal-type" evidence="4">
    <location>
        <begin position="32"/>
        <end position="60"/>
    </location>
</feature>
<keyword evidence="6" id="KW-1185">Reference proteome</keyword>
<dbReference type="RefSeq" id="XP_028471578.1">
    <property type="nucleotide sequence ID" value="XM_028609509.1"/>
</dbReference>
<dbReference type="InterPro" id="IPR001138">
    <property type="entry name" value="Zn2Cys6_DnaBD"/>
</dbReference>
<dbReference type="Proteomes" id="UP000272025">
    <property type="component" value="Unassembled WGS sequence"/>
</dbReference>
<dbReference type="STRING" id="1314773.A0A3N2QAI6"/>
<dbReference type="PANTHER" id="PTHR37534:SF51">
    <property type="entry name" value="ACRIFLAVINE SENSITIVITY CONTROL PROTEIN ACR-2"/>
    <property type="match status" value="1"/>
</dbReference>
<dbReference type="InterPro" id="IPR036864">
    <property type="entry name" value="Zn2-C6_fun-type_DNA-bd_sf"/>
</dbReference>
<gene>
    <name evidence="5" type="ORF">SODALDRAFT_320156</name>
</gene>
<dbReference type="EMBL" id="ML119051">
    <property type="protein sequence ID" value="ROT43772.1"/>
    <property type="molecule type" value="Genomic_DNA"/>
</dbReference>
<dbReference type="GO" id="GO:0005634">
    <property type="term" value="C:nucleus"/>
    <property type="evidence" value="ECO:0007669"/>
    <property type="project" value="UniProtKB-SubCell"/>
</dbReference>
<feature type="compositionally biased region" description="Low complexity" evidence="3">
    <location>
        <begin position="161"/>
        <end position="178"/>
    </location>
</feature>
<dbReference type="PANTHER" id="PTHR37534">
    <property type="entry name" value="TRANSCRIPTIONAL ACTIVATOR PROTEIN UGA3"/>
    <property type="match status" value="1"/>
</dbReference>